<dbReference type="Proteomes" id="UP000219338">
    <property type="component" value="Unassembled WGS sequence"/>
</dbReference>
<dbReference type="GO" id="GO:0001018">
    <property type="term" value="F:mitochondrial promoter sequence-specific DNA binding"/>
    <property type="evidence" value="ECO:0007669"/>
    <property type="project" value="TreeGrafter"/>
</dbReference>
<dbReference type="STRING" id="47428.A0A284RHY0"/>
<gene>
    <name evidence="12" type="ORF">ARMOST_11731</name>
</gene>
<dbReference type="Gene3D" id="1.25.40.10">
    <property type="entry name" value="Tetratricopeptide repeat domain"/>
    <property type="match status" value="1"/>
</dbReference>
<accession>A0A284RHY0</accession>
<dbReference type="GO" id="GO:0003899">
    <property type="term" value="F:DNA-directed RNA polymerase activity"/>
    <property type="evidence" value="ECO:0007669"/>
    <property type="project" value="UniProtKB-EC"/>
</dbReference>
<keyword evidence="6" id="KW-0809">Transit peptide</keyword>
<evidence type="ECO:0000256" key="3">
    <source>
        <dbReference type="ARBA" id="ARBA00022478"/>
    </source>
</evidence>
<evidence type="ECO:0000259" key="11">
    <source>
        <dbReference type="SMART" id="SM01311"/>
    </source>
</evidence>
<dbReference type="SMART" id="SM01311">
    <property type="entry name" value="RPOL_N"/>
    <property type="match status" value="1"/>
</dbReference>
<comment type="subcellular location">
    <subcellularLocation>
        <location evidence="1">Mitochondrion</location>
    </subcellularLocation>
</comment>
<evidence type="ECO:0000313" key="13">
    <source>
        <dbReference type="Proteomes" id="UP000219338"/>
    </source>
</evidence>
<dbReference type="Pfam" id="PF14700">
    <property type="entry name" value="RPOL_N"/>
    <property type="match status" value="1"/>
</dbReference>
<dbReference type="InterPro" id="IPR029262">
    <property type="entry name" value="RPOL_N"/>
</dbReference>
<evidence type="ECO:0000256" key="9">
    <source>
        <dbReference type="ARBA" id="ARBA00048552"/>
    </source>
</evidence>
<keyword evidence="5 10" id="KW-0548">Nucleotidyltransferase</keyword>
<dbReference type="EC" id="2.7.7.6" evidence="10"/>
<comment type="catalytic activity">
    <reaction evidence="9 10">
        <text>RNA(n) + a ribonucleoside 5'-triphosphate = RNA(n+1) + diphosphate</text>
        <dbReference type="Rhea" id="RHEA:21248"/>
        <dbReference type="Rhea" id="RHEA-COMP:14527"/>
        <dbReference type="Rhea" id="RHEA-COMP:17342"/>
        <dbReference type="ChEBI" id="CHEBI:33019"/>
        <dbReference type="ChEBI" id="CHEBI:61557"/>
        <dbReference type="ChEBI" id="CHEBI:140395"/>
        <dbReference type="EC" id="2.7.7.6"/>
    </reaction>
</comment>
<dbReference type="OMA" id="RWMWDWY"/>
<organism evidence="12 13">
    <name type="scientific">Armillaria ostoyae</name>
    <name type="common">Armillaria root rot fungus</name>
    <dbReference type="NCBI Taxonomy" id="47428"/>
    <lineage>
        <taxon>Eukaryota</taxon>
        <taxon>Fungi</taxon>
        <taxon>Dikarya</taxon>
        <taxon>Basidiomycota</taxon>
        <taxon>Agaricomycotina</taxon>
        <taxon>Agaricomycetes</taxon>
        <taxon>Agaricomycetidae</taxon>
        <taxon>Agaricales</taxon>
        <taxon>Marasmiineae</taxon>
        <taxon>Physalacriaceae</taxon>
        <taxon>Armillaria</taxon>
    </lineage>
</organism>
<keyword evidence="3 10" id="KW-0240">DNA-directed RNA polymerase</keyword>
<dbReference type="InterPro" id="IPR043502">
    <property type="entry name" value="DNA/RNA_pol_sf"/>
</dbReference>
<evidence type="ECO:0000256" key="5">
    <source>
        <dbReference type="ARBA" id="ARBA00022695"/>
    </source>
</evidence>
<dbReference type="InterPro" id="IPR011990">
    <property type="entry name" value="TPR-like_helical_dom_sf"/>
</dbReference>
<dbReference type="Gene3D" id="1.10.287.260">
    <property type="match status" value="1"/>
</dbReference>
<dbReference type="InterPro" id="IPR024075">
    <property type="entry name" value="DNA-dir_RNA_pol_helix_hairp_sf"/>
</dbReference>
<dbReference type="FunFam" id="1.10.150.20:FF:000041">
    <property type="entry name" value="DNA-directed RNA polymerase"/>
    <property type="match status" value="1"/>
</dbReference>
<dbReference type="InterPro" id="IPR037159">
    <property type="entry name" value="RNA_POL_N_sf"/>
</dbReference>
<dbReference type="GO" id="GO:0006390">
    <property type="term" value="P:mitochondrial transcription"/>
    <property type="evidence" value="ECO:0007669"/>
    <property type="project" value="TreeGrafter"/>
</dbReference>
<evidence type="ECO:0000256" key="1">
    <source>
        <dbReference type="ARBA" id="ARBA00004173"/>
    </source>
</evidence>
<proteinExistence type="inferred from homology"/>
<evidence type="ECO:0000313" key="12">
    <source>
        <dbReference type="EMBL" id="SJL08368.1"/>
    </source>
</evidence>
<dbReference type="PANTHER" id="PTHR10102">
    <property type="entry name" value="DNA-DIRECTED RNA POLYMERASE, MITOCHONDRIAL"/>
    <property type="match status" value="1"/>
</dbReference>
<keyword evidence="13" id="KW-1185">Reference proteome</keyword>
<protein>
    <recommendedName>
        <fullName evidence="10">DNA-directed RNA polymerase</fullName>
        <ecNumber evidence="10">2.7.7.6</ecNumber>
    </recommendedName>
</protein>
<dbReference type="Gene3D" id="1.10.150.20">
    <property type="entry name" value="5' to 3' exonuclease, C-terminal subdomain"/>
    <property type="match status" value="1"/>
</dbReference>
<dbReference type="Pfam" id="PF00940">
    <property type="entry name" value="RNA_pol"/>
    <property type="match status" value="1"/>
</dbReference>
<evidence type="ECO:0000256" key="10">
    <source>
        <dbReference type="RuleBase" id="RU003805"/>
    </source>
</evidence>
<feature type="domain" description="DNA-directed RNA polymerase N-terminal" evidence="11">
    <location>
        <begin position="572"/>
        <end position="885"/>
    </location>
</feature>
<keyword evidence="4 10" id="KW-0808">Transferase</keyword>
<dbReference type="Gene3D" id="1.10.287.280">
    <property type="match status" value="1"/>
</dbReference>
<evidence type="ECO:0000256" key="2">
    <source>
        <dbReference type="ARBA" id="ARBA00009493"/>
    </source>
</evidence>
<dbReference type="InterPro" id="IPR046950">
    <property type="entry name" value="DNA-dir_Rpol_C_phage-type"/>
</dbReference>
<dbReference type="EMBL" id="FUEG01000009">
    <property type="protein sequence ID" value="SJL08368.1"/>
    <property type="molecule type" value="Genomic_DNA"/>
</dbReference>
<dbReference type="PROSITE" id="PS00900">
    <property type="entry name" value="RNA_POL_PHAGE_1"/>
    <property type="match status" value="1"/>
</dbReference>
<comment type="similarity">
    <text evidence="2 10">Belongs to the phage and mitochondrial RNA polymerase family.</text>
</comment>
<evidence type="ECO:0000256" key="8">
    <source>
        <dbReference type="ARBA" id="ARBA00023163"/>
    </source>
</evidence>
<evidence type="ECO:0000256" key="4">
    <source>
        <dbReference type="ARBA" id="ARBA00022679"/>
    </source>
</evidence>
<dbReference type="PROSITE" id="PS00489">
    <property type="entry name" value="RNA_POL_PHAGE_2"/>
    <property type="match status" value="1"/>
</dbReference>
<dbReference type="SUPFAM" id="SSF56672">
    <property type="entry name" value="DNA/RNA polymerases"/>
    <property type="match status" value="1"/>
</dbReference>
<comment type="function">
    <text evidence="10">DNA-dependent RNA polymerase catalyzes the transcription of DNA into RNA using the four ribonucleoside triphosphates as substrates.</text>
</comment>
<sequence length="1542" mass="174076">MSDLQRSPFYKEDGDFVFQLRSTLYKVKADTFLTQSRTLDDNPFRLNDEIIKQDDFDALIEFYYNPATADTREKCLSILLACFALTFPETEATLQAILETIDSSSAPAANMKADKLLAKYQKRLRDTNDMNAAYKKSLDLIREGLIETKDRLDKRATSGYHNRNGKSCACLRLATERKDMDRAKSESGPTWDYPDPSVARDQFSLLWRKFLQFCIERRRLEVLANDPDDDMLVRTVHRAETTLLASRQGLPRPARLYSTPSRRVNAPALATMPAPQPDFPANLLREAAAAQYTDELTGYLKQRTHYTFLPSIRPNDSPSPINNEWYADSATQDLLAVMDACIHNLYDIPRAKSIFDRLRRKAAKSVLETRIYNTLLEAYTNMSYSTYTSDYETSMYWMDTAWDLFENIEKGEEGIEPSASTYAIMLLALKRCGPGSSKPMDQLTLPKYNELLSSIISRGHPVSAVVSDRVFTDSEEAAGIIKELSHAAVDLNMSNVVAELGQAEAIGTTYSDIRDTVPEIVPPSEPLVDGVDDELAEEGEQEAVIPFNLDNLRRHLAQVNYARRVLPEDVAARQKLLEESVYDVAVERLKHEASVFDNLGIGGAYQKSIRKWMWEWHVALQERLKEEIKSIQALEKKTKNKRFLSPYLTLVQPERLSLITILELMRLQGSGGVAEGMKTTRALITLGRAVEMEYKAQMCKKNNIQVPMNFKSDKTFFSGLGYQDLMQRRVVAARQMTDTEAWTSSWTQATRSQVGGILVDCLMEVSKVTRTATDKTTKEIISEEQPAFYHSYEYIRGQKLGVLRLNPVVAEGLAKDSLRETLHPRHLPMLVPPKPWVGPEMGGYFYNRSSAMRYKDSVEQQSYMKRASEQGNVELVYAGLDVLGSTPWKINKKIFDVVLEVWNAGYGLGKLPPAVYPNPEPQPPAENNMKDRALYMYNLKLYNQEKANNHSSRCNVNYKIEIARALLGDKIYQPHNVDFRGRAYPIPPHLNHIGDDLSRGLLMFAEGKPLGERGLRWLKIHLSNLYGYDKANFDEREQFVMDRLDEVFDSATKPLTGSRWWTHADDPWQCLATCMELHAALTSENPLEYVSSQPVHQDGTCNGLQHYAALGGDSRGAQQVNLAAGDRPSDVYTYVGNMVETILARDAAAGEPVADILKGKISRKIVKQTVMTTVYGVTYVGAREQIEKQLRNVDSLKNEDTWTLSAYLAKVVLACIGDLFSGAKDIQNWLNLCARLISRSIPEDRLPEALDEYNNKRANPSKVLPVEQIKKELMTSVVWTTPLGLPIVQPYRKTKRKQIMTAVQTVYISDPLSPAEVNSLKQASAFPPNFIHSLDATHMMLSALECQRQGLTFAAVHDSYWTHASSIDQMSVIIRDTFIALHQSDVLGKLREEFVERYKGYKIPLISLRSGQMGKLLRAAGASLKVTAEQAQEFSMLGSLMEITEEGSTFTHSATSAEAEEVNSRLDEIVVDEEEEDMEEFSEDGAELSDRQKKLKKTKAKTEKEALKLVGKFVDLVDLLPPVPKKGDFRVEAIKASQYFFS</sequence>
<dbReference type="GO" id="GO:0034245">
    <property type="term" value="C:mitochondrial DNA-directed RNA polymerase complex"/>
    <property type="evidence" value="ECO:0007669"/>
    <property type="project" value="TreeGrafter"/>
</dbReference>
<reference evidence="13" key="1">
    <citation type="journal article" date="2017" name="Nat. Ecol. Evol.">
        <title>Genome expansion and lineage-specific genetic innovations in the forest pathogenic fungi Armillaria.</title>
        <authorList>
            <person name="Sipos G."/>
            <person name="Prasanna A.N."/>
            <person name="Walter M.C."/>
            <person name="O'Connor E."/>
            <person name="Balint B."/>
            <person name="Krizsan K."/>
            <person name="Kiss B."/>
            <person name="Hess J."/>
            <person name="Varga T."/>
            <person name="Slot J."/>
            <person name="Riley R."/>
            <person name="Boka B."/>
            <person name="Rigling D."/>
            <person name="Barry K."/>
            <person name="Lee J."/>
            <person name="Mihaltcheva S."/>
            <person name="LaButti K."/>
            <person name="Lipzen A."/>
            <person name="Waldron R."/>
            <person name="Moloney N.M."/>
            <person name="Sperisen C."/>
            <person name="Kredics L."/>
            <person name="Vagvoelgyi C."/>
            <person name="Patrignani A."/>
            <person name="Fitzpatrick D."/>
            <person name="Nagy I."/>
            <person name="Doyle S."/>
            <person name="Anderson J.B."/>
            <person name="Grigoriev I.V."/>
            <person name="Gueldener U."/>
            <person name="Muensterkoetter M."/>
            <person name="Nagy L.G."/>
        </authorList>
    </citation>
    <scope>NUCLEOTIDE SEQUENCE [LARGE SCALE GENOMIC DNA]</scope>
    <source>
        <strain evidence="13">C18/9</strain>
    </source>
</reference>
<name>A0A284RHY0_ARMOS</name>
<keyword evidence="8 10" id="KW-0804">Transcription</keyword>
<dbReference type="OrthoDB" id="276422at2759"/>
<dbReference type="Gene3D" id="1.10.1320.10">
    <property type="entry name" value="DNA-directed RNA polymerase, N-terminal domain"/>
    <property type="match status" value="1"/>
</dbReference>
<evidence type="ECO:0000256" key="6">
    <source>
        <dbReference type="ARBA" id="ARBA00022946"/>
    </source>
</evidence>
<evidence type="ECO:0000256" key="7">
    <source>
        <dbReference type="ARBA" id="ARBA00023128"/>
    </source>
</evidence>
<dbReference type="InterPro" id="IPR002092">
    <property type="entry name" value="DNA-dir_Rpol_phage-type"/>
</dbReference>
<keyword evidence="7" id="KW-0496">Mitochondrion</keyword>
<dbReference type="PANTHER" id="PTHR10102:SF0">
    <property type="entry name" value="DNA-DIRECTED RNA POLYMERASE, MITOCHONDRIAL"/>
    <property type="match status" value="1"/>
</dbReference>
<dbReference type="FunFam" id="1.10.287.280:FF:000001">
    <property type="entry name" value="DNA-directed RNA polymerase"/>
    <property type="match status" value="1"/>
</dbReference>